<dbReference type="Pfam" id="PF13460">
    <property type="entry name" value="NAD_binding_10"/>
    <property type="match status" value="1"/>
</dbReference>
<dbReference type="InterPro" id="IPR036291">
    <property type="entry name" value="NAD(P)-bd_dom_sf"/>
</dbReference>
<organism evidence="2 3">
    <name type="scientific">Salinirubrum litoreum</name>
    <dbReference type="NCBI Taxonomy" id="1126234"/>
    <lineage>
        <taxon>Archaea</taxon>
        <taxon>Methanobacteriati</taxon>
        <taxon>Methanobacteriota</taxon>
        <taxon>Stenosarchaea group</taxon>
        <taxon>Halobacteria</taxon>
        <taxon>Halobacteriales</taxon>
        <taxon>Haloferacaceae</taxon>
        <taxon>Salinirubrum</taxon>
    </lineage>
</organism>
<dbReference type="EMBL" id="JBHSKX010000002">
    <property type="protein sequence ID" value="MFC5368350.1"/>
    <property type="molecule type" value="Genomic_DNA"/>
</dbReference>
<dbReference type="RefSeq" id="WP_227230628.1">
    <property type="nucleotide sequence ID" value="NZ_JAJCVJ010000002.1"/>
</dbReference>
<evidence type="ECO:0000313" key="2">
    <source>
        <dbReference type="EMBL" id="MFC5368350.1"/>
    </source>
</evidence>
<feature type="domain" description="NAD(P)-binding" evidence="1">
    <location>
        <begin position="15"/>
        <end position="208"/>
    </location>
</feature>
<comment type="caution">
    <text evidence="2">The sequence shown here is derived from an EMBL/GenBank/DDBJ whole genome shotgun (WGS) entry which is preliminary data.</text>
</comment>
<evidence type="ECO:0000313" key="3">
    <source>
        <dbReference type="Proteomes" id="UP001596201"/>
    </source>
</evidence>
<dbReference type="PANTHER" id="PTHR43355:SF2">
    <property type="entry name" value="FLAVIN REDUCTASE (NADPH)"/>
    <property type="match status" value="1"/>
</dbReference>
<proteinExistence type="predicted"/>
<keyword evidence="3" id="KW-1185">Reference proteome</keyword>
<dbReference type="SUPFAM" id="SSF51735">
    <property type="entry name" value="NAD(P)-binding Rossmann-fold domains"/>
    <property type="match status" value="1"/>
</dbReference>
<dbReference type="PANTHER" id="PTHR43355">
    <property type="entry name" value="FLAVIN REDUCTASE (NADPH)"/>
    <property type="match status" value="1"/>
</dbReference>
<evidence type="ECO:0000259" key="1">
    <source>
        <dbReference type="Pfam" id="PF13460"/>
    </source>
</evidence>
<gene>
    <name evidence="2" type="ORF">ACFPJ5_15580</name>
</gene>
<protein>
    <submittedName>
        <fullName evidence="2">NAD(P)-dependent oxidoreductase</fullName>
    </submittedName>
</protein>
<dbReference type="InterPro" id="IPR051606">
    <property type="entry name" value="Polyketide_Oxido-like"/>
</dbReference>
<sequence>MTADESASRRIAVFGASGRTGLPLVERALDHGHTVVAFVRDAERLPLSPADYDDRLVVIEGDAYTGEGVSAAVAGADAVVSTLGQTDGSPDDLLTVAGDHVLDAMADHEVDRFVTLVGAGVREDGESVSMTGRVMGGLLKLVAREVLADAAEHVARVKQSDTRWTVVRAPRLVDGEGAGDYAAGDVSLGFEAVARADVARFLLDCVEDDLYVHDAPKVGPA</sequence>
<dbReference type="Gene3D" id="3.40.50.720">
    <property type="entry name" value="NAD(P)-binding Rossmann-like Domain"/>
    <property type="match status" value="1"/>
</dbReference>
<dbReference type="InterPro" id="IPR016040">
    <property type="entry name" value="NAD(P)-bd_dom"/>
</dbReference>
<accession>A0ABD5REP1</accession>
<dbReference type="Proteomes" id="UP001596201">
    <property type="component" value="Unassembled WGS sequence"/>
</dbReference>
<dbReference type="AlphaFoldDB" id="A0ABD5REP1"/>
<name>A0ABD5REP1_9EURY</name>
<reference evidence="2 3" key="1">
    <citation type="journal article" date="2019" name="Int. J. Syst. Evol. Microbiol.">
        <title>The Global Catalogue of Microorganisms (GCM) 10K type strain sequencing project: providing services to taxonomists for standard genome sequencing and annotation.</title>
        <authorList>
            <consortium name="The Broad Institute Genomics Platform"/>
            <consortium name="The Broad Institute Genome Sequencing Center for Infectious Disease"/>
            <person name="Wu L."/>
            <person name="Ma J."/>
        </authorList>
    </citation>
    <scope>NUCLEOTIDE SEQUENCE [LARGE SCALE GENOMIC DNA]</scope>
    <source>
        <strain evidence="2 3">CGMCC 1.12237</strain>
    </source>
</reference>